<evidence type="ECO:0000313" key="3">
    <source>
        <dbReference type="Proteomes" id="UP000325576"/>
    </source>
</evidence>
<keyword evidence="1" id="KW-0812">Transmembrane</keyword>
<sequence length="270" mass="30597">MQTPKFSRTYTTLRWTCIILFAIIVVLALIVLVPLFVERVDQWSGWKSGEWAAAGAWIGGIGATTAVIVALWQTKLARSDAAEANSRLDHQLQTASRLEQIKTIPPIWDAIRTLSTPTTNLIVAFSKMNERINDRDAAEEDLTRADFEIVHNTANIWKETFTAVESSFSPALMIIEEEKTRIIIATLYQRVIKLHMIAITALKGFPEWERCDPKEIQREYERVNAMRTPVVNTVRKHLMEIPPLTSLVEDFTDEDLTKATTYAAKRASPV</sequence>
<reference evidence="2 3" key="1">
    <citation type="journal article" date="2017" name="Poromechanics V (2013)">
        <title>Genomic Characterization of the Arsenic-Tolerant Actinobacterium, &lt;i&gt;Rhodococcus erythropolis&lt;/i&gt; S43.</title>
        <authorList>
            <person name="Retamal-Morales G."/>
            <person name="Mehnert M."/>
            <person name="Schwabe R."/>
            <person name="Tischler D."/>
            <person name="Schloemann M."/>
            <person name="Levican G.J."/>
        </authorList>
    </citation>
    <scope>NUCLEOTIDE SEQUENCE [LARGE SCALE GENOMIC DNA]</scope>
    <source>
        <strain evidence="2 3">S43</strain>
    </source>
</reference>
<protein>
    <submittedName>
        <fullName evidence="2">Uncharacterized protein</fullName>
    </submittedName>
</protein>
<gene>
    <name evidence="2" type="ORF">BS297_00895</name>
</gene>
<evidence type="ECO:0000256" key="1">
    <source>
        <dbReference type="SAM" id="Phobius"/>
    </source>
</evidence>
<keyword evidence="1" id="KW-1133">Transmembrane helix</keyword>
<proteinExistence type="predicted"/>
<feature type="transmembrane region" description="Helical" evidence="1">
    <location>
        <begin position="12"/>
        <end position="36"/>
    </location>
</feature>
<feature type="transmembrane region" description="Helical" evidence="1">
    <location>
        <begin position="51"/>
        <end position="72"/>
    </location>
</feature>
<evidence type="ECO:0000313" key="2">
    <source>
        <dbReference type="EMBL" id="KAB2587268.1"/>
    </source>
</evidence>
<comment type="caution">
    <text evidence="2">The sequence shown here is derived from an EMBL/GenBank/DDBJ whole genome shotgun (WGS) entry which is preliminary data.</text>
</comment>
<dbReference type="AlphaFoldDB" id="A0A5N5E9V6"/>
<organism evidence="2 3">
    <name type="scientific">Rhodococcus erythropolis</name>
    <name type="common">Arthrobacter picolinophilus</name>
    <dbReference type="NCBI Taxonomy" id="1833"/>
    <lineage>
        <taxon>Bacteria</taxon>
        <taxon>Bacillati</taxon>
        <taxon>Actinomycetota</taxon>
        <taxon>Actinomycetes</taxon>
        <taxon>Mycobacteriales</taxon>
        <taxon>Nocardiaceae</taxon>
        <taxon>Rhodococcus</taxon>
        <taxon>Rhodococcus erythropolis group</taxon>
    </lineage>
</organism>
<accession>A0A5N5E9V6</accession>
<name>A0A5N5E9V6_RHOER</name>
<dbReference type="EMBL" id="MRBO01000021">
    <property type="protein sequence ID" value="KAB2587268.1"/>
    <property type="molecule type" value="Genomic_DNA"/>
</dbReference>
<dbReference type="Proteomes" id="UP000325576">
    <property type="component" value="Unassembled WGS sequence"/>
</dbReference>
<keyword evidence="1" id="KW-0472">Membrane</keyword>